<dbReference type="EMBL" id="MHQM01000040">
    <property type="protein sequence ID" value="OHA02641.1"/>
    <property type="molecule type" value="Genomic_DNA"/>
</dbReference>
<dbReference type="GO" id="GO:0004803">
    <property type="term" value="F:transposase activity"/>
    <property type="evidence" value="ECO:0007669"/>
    <property type="project" value="InterPro"/>
</dbReference>
<name>A0A1G2KW00_9BACT</name>
<comment type="caution">
    <text evidence="2">The sequence shown here is derived from an EMBL/GenBank/DDBJ whole genome shotgun (WGS) entry which is preliminary data.</text>
</comment>
<protein>
    <recommendedName>
        <fullName evidence="1">Transposase IS200-like domain-containing protein</fullName>
    </recommendedName>
</protein>
<dbReference type="SMART" id="SM01321">
    <property type="entry name" value="Y1_Tnp"/>
    <property type="match status" value="1"/>
</dbReference>
<evidence type="ECO:0000313" key="3">
    <source>
        <dbReference type="Proteomes" id="UP000178510"/>
    </source>
</evidence>
<dbReference type="SUPFAM" id="SSF143422">
    <property type="entry name" value="Transposase IS200-like"/>
    <property type="match status" value="1"/>
</dbReference>
<dbReference type="PANTHER" id="PTHR34322:SF2">
    <property type="entry name" value="TRANSPOSASE IS200-LIKE DOMAIN-CONTAINING PROTEIN"/>
    <property type="match status" value="1"/>
</dbReference>
<dbReference type="InterPro" id="IPR036515">
    <property type="entry name" value="Transposase_17_sf"/>
</dbReference>
<accession>A0A1G2KW00</accession>
<evidence type="ECO:0000313" key="2">
    <source>
        <dbReference type="EMBL" id="OHA02641.1"/>
    </source>
</evidence>
<gene>
    <name evidence="2" type="ORF">A3J58_02835</name>
</gene>
<dbReference type="AlphaFoldDB" id="A0A1G2KW00"/>
<dbReference type="Gene3D" id="3.30.70.1290">
    <property type="entry name" value="Transposase IS200-like"/>
    <property type="match status" value="1"/>
</dbReference>
<sequence length="256" mass="30204">MQSLNAIATELVYLLKSHFNRCSLKYMTSSQQFNNDSIWHIYNRGVERKDVFLQTADYLRFILNLYEFNDSAPALNLGYHLDKSPIEVRLQYPRKEQLVDILAFCLMPNHYHLMVQQRVENGITMFMRKLGTGYTNYFNTKNDRVGPLFQGKFKSVLIEREAHFIHLPHYIHLNPLDLKDPEWRNGTVKNPEKLLASLASYRWSSLPDYLNTPNFPTVTNRKFLTECIGRSHDFQSAMQDWIRTPNFDFVQKVTLE</sequence>
<organism evidence="2 3">
    <name type="scientific">Candidatus Sungbacteria bacterium RIFCSPHIGHO2_02_FULL_52_23</name>
    <dbReference type="NCBI Taxonomy" id="1802274"/>
    <lineage>
        <taxon>Bacteria</taxon>
        <taxon>Candidatus Sungiibacteriota</taxon>
    </lineage>
</organism>
<dbReference type="InterPro" id="IPR002686">
    <property type="entry name" value="Transposase_17"/>
</dbReference>
<dbReference type="Proteomes" id="UP000178510">
    <property type="component" value="Unassembled WGS sequence"/>
</dbReference>
<dbReference type="GO" id="GO:0006313">
    <property type="term" value="P:DNA transposition"/>
    <property type="evidence" value="ECO:0007669"/>
    <property type="project" value="InterPro"/>
</dbReference>
<dbReference type="GO" id="GO:0003677">
    <property type="term" value="F:DNA binding"/>
    <property type="evidence" value="ECO:0007669"/>
    <property type="project" value="InterPro"/>
</dbReference>
<dbReference type="Pfam" id="PF01797">
    <property type="entry name" value="Y1_Tnp"/>
    <property type="match status" value="1"/>
</dbReference>
<dbReference type="STRING" id="1802274.A3J58_02835"/>
<reference evidence="2 3" key="1">
    <citation type="journal article" date="2016" name="Nat. Commun.">
        <title>Thousands of microbial genomes shed light on interconnected biogeochemical processes in an aquifer system.</title>
        <authorList>
            <person name="Anantharaman K."/>
            <person name="Brown C.T."/>
            <person name="Hug L.A."/>
            <person name="Sharon I."/>
            <person name="Castelle C.J."/>
            <person name="Probst A.J."/>
            <person name="Thomas B.C."/>
            <person name="Singh A."/>
            <person name="Wilkins M.J."/>
            <person name="Karaoz U."/>
            <person name="Brodie E.L."/>
            <person name="Williams K.H."/>
            <person name="Hubbard S.S."/>
            <person name="Banfield J.F."/>
        </authorList>
    </citation>
    <scope>NUCLEOTIDE SEQUENCE [LARGE SCALE GENOMIC DNA]</scope>
</reference>
<evidence type="ECO:0000259" key="1">
    <source>
        <dbReference type="SMART" id="SM01321"/>
    </source>
</evidence>
<feature type="domain" description="Transposase IS200-like" evidence="1">
    <location>
        <begin position="34"/>
        <end position="174"/>
    </location>
</feature>
<proteinExistence type="predicted"/>
<dbReference type="PANTHER" id="PTHR34322">
    <property type="entry name" value="TRANSPOSASE, Y1_TNP DOMAIN-CONTAINING"/>
    <property type="match status" value="1"/>
</dbReference>